<dbReference type="Proteomes" id="UP000031532">
    <property type="component" value="Unassembled WGS sequence"/>
</dbReference>
<dbReference type="CDD" id="cd00038">
    <property type="entry name" value="CAP_ED"/>
    <property type="match status" value="1"/>
</dbReference>
<dbReference type="InterPro" id="IPR004358">
    <property type="entry name" value="Sig_transdc_His_kin-like_C"/>
</dbReference>
<keyword evidence="8" id="KW-1185">Reference proteome</keyword>
<dbReference type="RefSeq" id="WP_039717247.1">
    <property type="nucleotide sequence ID" value="NZ_JTJC03000004.1"/>
</dbReference>
<name>A0A9X5I610_9CYAN</name>
<dbReference type="PANTHER" id="PTHR43065:SF48">
    <property type="entry name" value="HISTIDINE KINASE"/>
    <property type="match status" value="1"/>
</dbReference>
<dbReference type="Gene3D" id="3.30.565.10">
    <property type="entry name" value="Histidine kinase-like ATPase, C-terminal domain"/>
    <property type="match status" value="1"/>
</dbReference>
<dbReference type="InterPro" id="IPR003594">
    <property type="entry name" value="HATPase_dom"/>
</dbReference>
<dbReference type="PROSITE" id="PS50109">
    <property type="entry name" value="HIS_KIN"/>
    <property type="match status" value="1"/>
</dbReference>
<dbReference type="PANTHER" id="PTHR43065">
    <property type="entry name" value="SENSOR HISTIDINE KINASE"/>
    <property type="match status" value="1"/>
</dbReference>
<dbReference type="Pfam" id="PF02518">
    <property type="entry name" value="HATPase_c"/>
    <property type="match status" value="1"/>
</dbReference>
<keyword evidence="4" id="KW-0902">Two-component regulatory system</keyword>
<keyword evidence="3" id="KW-0808">Transferase</keyword>
<evidence type="ECO:0000313" key="8">
    <source>
        <dbReference type="Proteomes" id="UP000031532"/>
    </source>
</evidence>
<organism evidence="7 8">
    <name type="scientific">Scytonema millei VB511283</name>
    <dbReference type="NCBI Taxonomy" id="1245923"/>
    <lineage>
        <taxon>Bacteria</taxon>
        <taxon>Bacillati</taxon>
        <taxon>Cyanobacteriota</taxon>
        <taxon>Cyanophyceae</taxon>
        <taxon>Nostocales</taxon>
        <taxon>Scytonemataceae</taxon>
        <taxon>Scytonema</taxon>
    </lineage>
</organism>
<comment type="catalytic activity">
    <reaction evidence="1">
        <text>ATP + protein L-histidine = ADP + protein N-phospho-L-histidine.</text>
        <dbReference type="EC" id="2.7.13.3"/>
    </reaction>
</comment>
<dbReference type="EMBL" id="JTJC03000004">
    <property type="protein sequence ID" value="NHC36017.1"/>
    <property type="molecule type" value="Genomic_DNA"/>
</dbReference>
<dbReference type="AlphaFoldDB" id="A0A9X5I610"/>
<dbReference type="PROSITE" id="PS50042">
    <property type="entry name" value="CNMP_BINDING_3"/>
    <property type="match status" value="1"/>
</dbReference>
<gene>
    <name evidence="7" type="ORF">QH73_0015410</name>
</gene>
<dbReference type="Gene3D" id="1.10.287.130">
    <property type="match status" value="1"/>
</dbReference>
<dbReference type="InterPro" id="IPR036890">
    <property type="entry name" value="HATPase_C_sf"/>
</dbReference>
<dbReference type="GO" id="GO:0000160">
    <property type="term" value="P:phosphorelay signal transduction system"/>
    <property type="evidence" value="ECO:0007669"/>
    <property type="project" value="UniProtKB-KW"/>
</dbReference>
<dbReference type="OrthoDB" id="9773246at2"/>
<dbReference type="SUPFAM" id="SSF55874">
    <property type="entry name" value="ATPase domain of HSP90 chaperone/DNA topoisomerase II/histidine kinase"/>
    <property type="match status" value="1"/>
</dbReference>
<evidence type="ECO:0000259" key="6">
    <source>
        <dbReference type="PROSITE" id="PS50109"/>
    </source>
</evidence>
<dbReference type="PRINTS" id="PR00344">
    <property type="entry name" value="BCTRLSENSOR"/>
</dbReference>
<feature type="domain" description="Cyclic nucleotide-binding" evidence="5">
    <location>
        <begin position="10"/>
        <end position="129"/>
    </location>
</feature>
<dbReference type="GO" id="GO:0004673">
    <property type="term" value="F:protein histidine kinase activity"/>
    <property type="evidence" value="ECO:0007669"/>
    <property type="project" value="UniProtKB-EC"/>
</dbReference>
<feature type="domain" description="Histidine kinase" evidence="6">
    <location>
        <begin position="259"/>
        <end position="459"/>
    </location>
</feature>
<sequence length="488" mass="53923">MLDALRQTSLFAELTDEQLQWLAEHGNLIQLATGEYLALEGEPPKNFYVLVEGEIQLTKKVGDIERHMMTFGPGTYTGHELILLDMPYFASGRATKASRVLKWDTHAFWQMLTRCPSITRDLLVITAQRTQILETTSRHHEKLLALGTMAAGLAHELNNPAAAVSRGAKHMHELFQELLLLALSLNQQQMTSTQMAFLANILQDAIARAATPLQLDPLVQSDREDEIAIWLEANGVEDSWNLAPTLAVAGLDTEWLNVVIEHVPAQSLGKVLTWIEATLTGLGLLDEIEQSAGRISELVKAVKEYSYMDRAPMQDLDVHQGIESTLIMLGHKLKGGVAVSREYDRSLPTICAYGSELNQVWTNLIDNAIDAMGGRGQIWIRTARDNNDLLVEIADNGPGIPLDIQGRIFEPFFTTKGVGQGTGLGLVISYRIIEKHAGDIRFHSEPGNTCFHIRLPIAPCQVRNRQENSSTQLPSTQLSSILVSGELG</sequence>
<accession>A0A9X5I610</accession>
<keyword evidence="3" id="KW-0418">Kinase</keyword>
<dbReference type="Pfam" id="PF00027">
    <property type="entry name" value="cNMP_binding"/>
    <property type="match status" value="1"/>
</dbReference>
<dbReference type="Gene3D" id="2.60.120.10">
    <property type="entry name" value="Jelly Rolls"/>
    <property type="match status" value="1"/>
</dbReference>
<dbReference type="SMART" id="SM00387">
    <property type="entry name" value="HATPase_c"/>
    <property type="match status" value="1"/>
</dbReference>
<protein>
    <recommendedName>
        <fullName evidence="2">histidine kinase</fullName>
        <ecNumber evidence="2">2.7.13.3</ecNumber>
    </recommendedName>
</protein>
<dbReference type="SMART" id="SM00100">
    <property type="entry name" value="cNMP"/>
    <property type="match status" value="1"/>
</dbReference>
<dbReference type="InterPro" id="IPR000595">
    <property type="entry name" value="cNMP-bd_dom"/>
</dbReference>
<dbReference type="InterPro" id="IPR014710">
    <property type="entry name" value="RmlC-like_jellyroll"/>
</dbReference>
<dbReference type="EC" id="2.7.13.3" evidence="2"/>
<dbReference type="SUPFAM" id="SSF51206">
    <property type="entry name" value="cAMP-binding domain-like"/>
    <property type="match status" value="1"/>
</dbReference>
<dbReference type="InterPro" id="IPR018490">
    <property type="entry name" value="cNMP-bd_dom_sf"/>
</dbReference>
<evidence type="ECO:0000313" key="7">
    <source>
        <dbReference type="EMBL" id="NHC36017.1"/>
    </source>
</evidence>
<evidence type="ECO:0000256" key="4">
    <source>
        <dbReference type="ARBA" id="ARBA00023012"/>
    </source>
</evidence>
<evidence type="ECO:0000259" key="5">
    <source>
        <dbReference type="PROSITE" id="PS50042"/>
    </source>
</evidence>
<dbReference type="InterPro" id="IPR005467">
    <property type="entry name" value="His_kinase_dom"/>
</dbReference>
<evidence type="ECO:0000256" key="3">
    <source>
        <dbReference type="ARBA" id="ARBA00022777"/>
    </source>
</evidence>
<reference evidence="7 8" key="1">
    <citation type="journal article" date="2015" name="Genome Announc.">
        <title>Draft Genome Sequence of the Terrestrial Cyanobacterium Scytonema millei VB511283, Isolated from Eastern India.</title>
        <authorList>
            <person name="Sen D."/>
            <person name="Chandrababunaidu M.M."/>
            <person name="Singh D."/>
            <person name="Sanghi N."/>
            <person name="Ghorai A."/>
            <person name="Mishra G.P."/>
            <person name="Madduluri M."/>
            <person name="Adhikary S.P."/>
            <person name="Tripathy S."/>
        </authorList>
    </citation>
    <scope>NUCLEOTIDE SEQUENCE [LARGE SCALE GENOMIC DNA]</scope>
    <source>
        <strain evidence="7 8">VB511283</strain>
    </source>
</reference>
<comment type="caution">
    <text evidence="7">The sequence shown here is derived from an EMBL/GenBank/DDBJ whole genome shotgun (WGS) entry which is preliminary data.</text>
</comment>
<evidence type="ECO:0000256" key="2">
    <source>
        <dbReference type="ARBA" id="ARBA00012438"/>
    </source>
</evidence>
<proteinExistence type="predicted"/>
<evidence type="ECO:0000256" key="1">
    <source>
        <dbReference type="ARBA" id="ARBA00000085"/>
    </source>
</evidence>